<dbReference type="PROSITE" id="PS51257">
    <property type="entry name" value="PROKAR_LIPOPROTEIN"/>
    <property type="match status" value="1"/>
</dbReference>
<sequence length="299" mass="32726">MYAIGPRYDVTVIGGGHNGLVSACYLAKAGLSVLVLERNVELGGATRSARVFEGMDAKLSVYSYLVSLFPGKIVEDLDLNLRLKSRSTASWTPALDDGKLRELLLLNNAPDGNREAFLALTGDERDYRGFLELQEMQEQLASVIWPSLTEPLVSREEMRSRLDRDKERAWQALVEEPLGEVIERLISSDLVRGLVFTDGKIGLSTYPQDPSLLQNRCFLYHIIGRGTGEWRVPVGGMGALVDELVRVARSTGKVTFATGAKVGSVCPGEKRSSVGFEMAGKESEVDARFVLCNASAQVL</sequence>
<dbReference type="PANTHER" id="PTHR10668">
    <property type="entry name" value="PHYTOENE DEHYDROGENASE"/>
    <property type="match status" value="1"/>
</dbReference>
<dbReference type="InterPro" id="IPR036188">
    <property type="entry name" value="FAD/NAD-bd_sf"/>
</dbReference>
<evidence type="ECO:0000313" key="1">
    <source>
        <dbReference type="EMBL" id="SVC28385.1"/>
    </source>
</evidence>
<dbReference type="EMBL" id="UINC01083054">
    <property type="protein sequence ID" value="SVC28385.1"/>
    <property type="molecule type" value="Genomic_DNA"/>
</dbReference>
<proteinExistence type="predicted"/>
<gene>
    <name evidence="1" type="ORF">METZ01_LOCUS281239</name>
</gene>
<dbReference type="SUPFAM" id="SSF51905">
    <property type="entry name" value="FAD/NAD(P)-binding domain"/>
    <property type="match status" value="1"/>
</dbReference>
<name>A0A382KXY0_9ZZZZ</name>
<dbReference type="PANTHER" id="PTHR10668:SF103">
    <property type="entry name" value="PYRIDINE NUCLEOTIDE-DISULFIDE OXIDOREDUCTASE DOMAIN-CONTAINING PROTEIN 2"/>
    <property type="match status" value="1"/>
</dbReference>
<reference evidence="1" key="1">
    <citation type="submission" date="2018-05" db="EMBL/GenBank/DDBJ databases">
        <authorList>
            <person name="Lanie J.A."/>
            <person name="Ng W.-L."/>
            <person name="Kazmierczak K.M."/>
            <person name="Andrzejewski T.M."/>
            <person name="Davidsen T.M."/>
            <person name="Wayne K.J."/>
            <person name="Tettelin H."/>
            <person name="Glass J.I."/>
            <person name="Rusch D."/>
            <person name="Podicherti R."/>
            <person name="Tsui H.-C.T."/>
            <person name="Winkler M.E."/>
        </authorList>
    </citation>
    <scope>NUCLEOTIDE SEQUENCE</scope>
</reference>
<dbReference type="AlphaFoldDB" id="A0A382KXY0"/>
<accession>A0A382KXY0</accession>
<protein>
    <recommendedName>
        <fullName evidence="2">FAD-dependent oxidoreductase</fullName>
    </recommendedName>
</protein>
<dbReference type="Pfam" id="PF13450">
    <property type="entry name" value="NAD_binding_8"/>
    <property type="match status" value="1"/>
</dbReference>
<organism evidence="1">
    <name type="scientific">marine metagenome</name>
    <dbReference type="NCBI Taxonomy" id="408172"/>
    <lineage>
        <taxon>unclassified sequences</taxon>
        <taxon>metagenomes</taxon>
        <taxon>ecological metagenomes</taxon>
    </lineage>
</organism>
<dbReference type="GO" id="GO:0005829">
    <property type="term" value="C:cytosol"/>
    <property type="evidence" value="ECO:0007669"/>
    <property type="project" value="TreeGrafter"/>
</dbReference>
<dbReference type="Gene3D" id="3.50.50.60">
    <property type="entry name" value="FAD/NAD(P)-binding domain"/>
    <property type="match status" value="2"/>
</dbReference>
<feature type="non-terminal residue" evidence="1">
    <location>
        <position position="299"/>
    </location>
</feature>
<evidence type="ECO:0008006" key="2">
    <source>
        <dbReference type="Google" id="ProtNLM"/>
    </source>
</evidence>